<dbReference type="InterPro" id="IPR003591">
    <property type="entry name" value="Leu-rich_rpt_typical-subtyp"/>
</dbReference>
<dbReference type="Proteomes" id="UP001107558">
    <property type="component" value="Chromosome 4"/>
</dbReference>
<evidence type="ECO:0000313" key="4">
    <source>
        <dbReference type="EMBL" id="KAG5669626.1"/>
    </source>
</evidence>
<reference evidence="4" key="1">
    <citation type="submission" date="2021-03" db="EMBL/GenBank/DDBJ databases">
        <title>Chromosome level genome of the anhydrobiotic midge Polypedilum vanderplanki.</title>
        <authorList>
            <person name="Yoshida Y."/>
            <person name="Kikawada T."/>
            <person name="Gusev O."/>
        </authorList>
    </citation>
    <scope>NUCLEOTIDE SEQUENCE</scope>
    <source>
        <strain evidence="4">NIAS01</strain>
        <tissue evidence="4">Whole body or cell culture</tissue>
    </source>
</reference>
<dbReference type="SMART" id="SM00369">
    <property type="entry name" value="LRR_TYP"/>
    <property type="match status" value="2"/>
</dbReference>
<dbReference type="Gene3D" id="3.80.10.10">
    <property type="entry name" value="Ribonuclease Inhibitor"/>
    <property type="match status" value="1"/>
</dbReference>
<feature type="coiled-coil region" evidence="3">
    <location>
        <begin position="184"/>
        <end position="211"/>
    </location>
</feature>
<dbReference type="SUPFAM" id="SSF52058">
    <property type="entry name" value="L domain-like"/>
    <property type="match status" value="1"/>
</dbReference>
<evidence type="ECO:0000313" key="5">
    <source>
        <dbReference type="Proteomes" id="UP001107558"/>
    </source>
</evidence>
<dbReference type="OrthoDB" id="2013775at2759"/>
<dbReference type="InterPro" id="IPR032675">
    <property type="entry name" value="LRR_dom_sf"/>
</dbReference>
<comment type="caution">
    <text evidence="4">The sequence shown here is derived from an EMBL/GenBank/DDBJ whole genome shotgun (WGS) entry which is preliminary data.</text>
</comment>
<evidence type="ECO:0000256" key="1">
    <source>
        <dbReference type="ARBA" id="ARBA00022614"/>
    </source>
</evidence>
<dbReference type="EMBL" id="JADBJN010000004">
    <property type="protein sequence ID" value="KAG5669626.1"/>
    <property type="molecule type" value="Genomic_DNA"/>
</dbReference>
<keyword evidence="3" id="KW-0175">Coiled coil</keyword>
<accession>A0A9J6BIT9</accession>
<evidence type="ECO:0000256" key="2">
    <source>
        <dbReference type="ARBA" id="ARBA00022737"/>
    </source>
</evidence>
<gene>
    <name evidence="4" type="ORF">PVAND_017511</name>
</gene>
<name>A0A9J6BIT9_POLVA</name>
<evidence type="ECO:0008006" key="6">
    <source>
        <dbReference type="Google" id="ProtNLM"/>
    </source>
</evidence>
<sequence length="216" mass="25094">METICEFKQTFWNFFSIHQTKIYTCCIDGRNSNLQIQFNAQHLNGLDDDKVLGLSVNNCQFSKIPDNFNEKFKNICYLSINRCGLKEISNEDLKCFPNLFFLNLSENEIEFLPKNLFFGMTNLQYIFITFNKLLYIEPNIVDSFNPCINVVYNFSGEKKNNLKEELRNILFYSLAPSSSVKVAFDDKLNEIAELKATISKLQEKNVIAIESDRVKV</sequence>
<organism evidence="4 5">
    <name type="scientific">Polypedilum vanderplanki</name>
    <name type="common">Sleeping chironomid midge</name>
    <dbReference type="NCBI Taxonomy" id="319348"/>
    <lineage>
        <taxon>Eukaryota</taxon>
        <taxon>Metazoa</taxon>
        <taxon>Ecdysozoa</taxon>
        <taxon>Arthropoda</taxon>
        <taxon>Hexapoda</taxon>
        <taxon>Insecta</taxon>
        <taxon>Pterygota</taxon>
        <taxon>Neoptera</taxon>
        <taxon>Endopterygota</taxon>
        <taxon>Diptera</taxon>
        <taxon>Nematocera</taxon>
        <taxon>Chironomoidea</taxon>
        <taxon>Chironomidae</taxon>
        <taxon>Chironominae</taxon>
        <taxon>Polypedilum</taxon>
        <taxon>Polypedilum</taxon>
    </lineage>
</organism>
<protein>
    <recommendedName>
        <fullName evidence="6">Leucine rich repeat protein</fullName>
    </recommendedName>
</protein>
<keyword evidence="5" id="KW-1185">Reference proteome</keyword>
<proteinExistence type="predicted"/>
<evidence type="ECO:0000256" key="3">
    <source>
        <dbReference type="SAM" id="Coils"/>
    </source>
</evidence>
<keyword evidence="2" id="KW-0677">Repeat</keyword>
<keyword evidence="1" id="KW-0433">Leucine-rich repeat</keyword>
<dbReference type="AlphaFoldDB" id="A0A9J6BIT9"/>